<feature type="domain" description="Ubiquitin-like" evidence="9">
    <location>
        <begin position="209"/>
        <end position="254"/>
    </location>
</feature>
<dbReference type="PRINTS" id="PR00348">
    <property type="entry name" value="UBIQUITIN"/>
</dbReference>
<evidence type="ECO:0000256" key="8">
    <source>
        <dbReference type="ARBA" id="ARBA00023242"/>
    </source>
</evidence>
<accession>A0AAN8Z1M5</accession>
<evidence type="ECO:0000313" key="10">
    <source>
        <dbReference type="EMBL" id="KAK6920025.1"/>
    </source>
</evidence>
<dbReference type="Proteomes" id="UP001370490">
    <property type="component" value="Unassembled WGS sequence"/>
</dbReference>
<evidence type="ECO:0000313" key="11">
    <source>
        <dbReference type="Proteomes" id="UP001370490"/>
    </source>
</evidence>
<evidence type="ECO:0000256" key="5">
    <source>
        <dbReference type="ARBA" id="ARBA00022499"/>
    </source>
</evidence>
<sequence>MGFLLTSGLIFAGKQLEDGRTLADYSIQEESTFHLVLCLRGVMQFVKTLTGKTITHVVESSDTIDIVKAKIQDKQGKQLEDGGTLADYNIQKEDTLHLVLRLRVGMWIFVKTLTGKVITLDGESSDAIDNVKAKIQDKEGIPPDQQRLIFAGKQLGDGRTLADYNIQKESTMHLVLRLCGDGMTLADYNIQEESTLHLVLLLRRHANILKTLTGKAITLEVESSDAIDNVKAKIQDKKGIPSDRQRLIFAGPVVPFLLLPNAVP</sequence>
<dbReference type="EMBL" id="JBAMMX010000021">
    <property type="protein sequence ID" value="KAK6920025.1"/>
    <property type="molecule type" value="Genomic_DNA"/>
</dbReference>
<feature type="domain" description="Ubiquitin-like" evidence="9">
    <location>
        <begin position="9"/>
        <end position="42"/>
    </location>
</feature>
<dbReference type="PROSITE" id="PS50053">
    <property type="entry name" value="UBIQUITIN_2"/>
    <property type="match status" value="4"/>
</dbReference>
<protein>
    <submittedName>
        <fullName evidence="10">Ubiquitin-like domain</fullName>
    </submittedName>
</protein>
<dbReference type="InterPro" id="IPR000626">
    <property type="entry name" value="Ubiquitin-like_dom"/>
</dbReference>
<evidence type="ECO:0000256" key="2">
    <source>
        <dbReference type="ARBA" id="ARBA00004496"/>
    </source>
</evidence>
<keyword evidence="7" id="KW-0832">Ubl conjugation</keyword>
<evidence type="ECO:0000256" key="3">
    <source>
        <dbReference type="ARBA" id="ARBA00008430"/>
    </source>
</evidence>
<dbReference type="GO" id="GO:0005634">
    <property type="term" value="C:nucleus"/>
    <property type="evidence" value="ECO:0007669"/>
    <property type="project" value="UniProtKB-SubCell"/>
</dbReference>
<dbReference type="PROSITE" id="PS00299">
    <property type="entry name" value="UBIQUITIN_1"/>
    <property type="match status" value="1"/>
</dbReference>
<keyword evidence="5" id="KW-1017">Isopeptide bond</keyword>
<evidence type="ECO:0000256" key="4">
    <source>
        <dbReference type="ARBA" id="ARBA00022490"/>
    </source>
</evidence>
<name>A0AAN8Z1M5_9MAGN</name>
<dbReference type="PANTHER" id="PTHR10666">
    <property type="entry name" value="UBIQUITIN"/>
    <property type="match status" value="1"/>
</dbReference>
<dbReference type="GO" id="GO:0003729">
    <property type="term" value="F:mRNA binding"/>
    <property type="evidence" value="ECO:0007669"/>
    <property type="project" value="UniProtKB-ARBA"/>
</dbReference>
<dbReference type="Pfam" id="PF00240">
    <property type="entry name" value="ubiquitin"/>
    <property type="match status" value="4"/>
</dbReference>
<dbReference type="AlphaFoldDB" id="A0AAN8Z1M5"/>
<dbReference type="InterPro" id="IPR050158">
    <property type="entry name" value="Ubiquitin_ubiquitin-like"/>
</dbReference>
<comment type="caution">
    <text evidence="10">The sequence shown here is derived from an EMBL/GenBank/DDBJ whole genome shotgun (WGS) entry which is preliminary data.</text>
</comment>
<reference evidence="10 11" key="1">
    <citation type="submission" date="2023-12" db="EMBL/GenBank/DDBJ databases">
        <title>A high-quality genome assembly for Dillenia turbinata (Dilleniales).</title>
        <authorList>
            <person name="Chanderbali A."/>
        </authorList>
    </citation>
    <scope>NUCLEOTIDE SEQUENCE [LARGE SCALE GENOMIC DNA]</scope>
    <source>
        <strain evidence="10">LSX21</strain>
        <tissue evidence="10">Leaf</tissue>
    </source>
</reference>
<keyword evidence="6" id="KW-0677">Repeat</keyword>
<feature type="domain" description="Ubiquitin-like" evidence="9">
    <location>
        <begin position="75"/>
        <end position="105"/>
    </location>
</feature>
<evidence type="ECO:0000256" key="7">
    <source>
        <dbReference type="ARBA" id="ARBA00022843"/>
    </source>
</evidence>
<dbReference type="SUPFAM" id="SSF54236">
    <property type="entry name" value="Ubiquitin-like"/>
    <property type="match status" value="4"/>
</dbReference>
<dbReference type="FunFam" id="3.10.20.90:FF:000009">
    <property type="entry name" value="Ubiquitin-60S ribosomal protein"/>
    <property type="match status" value="1"/>
</dbReference>
<evidence type="ECO:0000256" key="6">
    <source>
        <dbReference type="ARBA" id="ARBA00022737"/>
    </source>
</evidence>
<dbReference type="GO" id="GO:0005737">
    <property type="term" value="C:cytoplasm"/>
    <property type="evidence" value="ECO:0007669"/>
    <property type="project" value="UniProtKB-SubCell"/>
</dbReference>
<proteinExistence type="inferred from homology"/>
<dbReference type="InterPro" id="IPR029071">
    <property type="entry name" value="Ubiquitin-like_domsf"/>
</dbReference>
<keyword evidence="4" id="KW-0963">Cytoplasm</keyword>
<evidence type="ECO:0000259" key="9">
    <source>
        <dbReference type="PROSITE" id="PS50053"/>
    </source>
</evidence>
<keyword evidence="8" id="KW-0539">Nucleus</keyword>
<dbReference type="FunFam" id="3.10.20.90:FF:000469">
    <property type="entry name" value="Polyubiquitin-C"/>
    <property type="match status" value="2"/>
</dbReference>
<comment type="similarity">
    <text evidence="3">Belongs to the ubiquitin family.</text>
</comment>
<evidence type="ECO:0000256" key="1">
    <source>
        <dbReference type="ARBA" id="ARBA00004123"/>
    </source>
</evidence>
<keyword evidence="11" id="KW-1185">Reference proteome</keyword>
<dbReference type="InterPro" id="IPR019954">
    <property type="entry name" value="Ubiquitin_CS"/>
</dbReference>
<feature type="domain" description="Ubiquitin-like" evidence="9">
    <location>
        <begin position="106"/>
        <end position="181"/>
    </location>
</feature>
<dbReference type="Gene3D" id="3.10.20.90">
    <property type="entry name" value="Phosphatidylinositol 3-kinase Catalytic Subunit, Chain A, domain 1"/>
    <property type="match status" value="6"/>
</dbReference>
<gene>
    <name evidence="10" type="ORF">RJ641_015929</name>
</gene>
<dbReference type="SMART" id="SM00213">
    <property type="entry name" value="UBQ"/>
    <property type="match status" value="3"/>
</dbReference>
<comment type="subcellular location">
    <subcellularLocation>
        <location evidence="2">Cytoplasm</location>
    </subcellularLocation>
    <subcellularLocation>
        <location evidence="1">Nucleus</location>
    </subcellularLocation>
</comment>
<dbReference type="InterPro" id="IPR019956">
    <property type="entry name" value="Ubiquitin_dom"/>
</dbReference>
<organism evidence="10 11">
    <name type="scientific">Dillenia turbinata</name>
    <dbReference type="NCBI Taxonomy" id="194707"/>
    <lineage>
        <taxon>Eukaryota</taxon>
        <taxon>Viridiplantae</taxon>
        <taxon>Streptophyta</taxon>
        <taxon>Embryophyta</taxon>
        <taxon>Tracheophyta</taxon>
        <taxon>Spermatophyta</taxon>
        <taxon>Magnoliopsida</taxon>
        <taxon>eudicotyledons</taxon>
        <taxon>Gunneridae</taxon>
        <taxon>Pentapetalae</taxon>
        <taxon>Dilleniales</taxon>
        <taxon>Dilleniaceae</taxon>
        <taxon>Dillenia</taxon>
    </lineage>
</organism>